<protein>
    <submittedName>
        <fullName evidence="3">Kinesin motor domain-containing protein</fullName>
    </submittedName>
</protein>
<feature type="compositionally biased region" description="Polar residues" evidence="1">
    <location>
        <begin position="225"/>
        <end position="236"/>
    </location>
</feature>
<reference evidence="3" key="1">
    <citation type="submission" date="2016-11" db="UniProtKB">
        <authorList>
            <consortium name="WormBaseParasite"/>
        </authorList>
    </citation>
    <scope>IDENTIFICATION</scope>
</reference>
<evidence type="ECO:0000313" key="3">
    <source>
        <dbReference type="WBParaSite" id="maker-unitig_23875-snap-gene-0.2-mRNA-1"/>
    </source>
</evidence>
<evidence type="ECO:0000313" key="2">
    <source>
        <dbReference type="Proteomes" id="UP000095280"/>
    </source>
</evidence>
<feature type="region of interest" description="Disordered" evidence="1">
    <location>
        <begin position="159"/>
        <end position="274"/>
    </location>
</feature>
<proteinExistence type="predicted"/>
<accession>A0A1I8F8D7</accession>
<dbReference type="Proteomes" id="UP000095280">
    <property type="component" value="Unplaced"/>
</dbReference>
<dbReference type="WBParaSite" id="maker-unitig_23875-snap-gene-0.2-mRNA-1">
    <property type="protein sequence ID" value="maker-unitig_23875-snap-gene-0.2-mRNA-1"/>
    <property type="gene ID" value="maker-unitig_23875-snap-gene-0.2"/>
</dbReference>
<sequence length="306" mass="34255">LRRLPESRAGNGGDVFRLLAASDDKTVFFSQARGEDVIEHNDEDERGDGVPLQDARAGGEVICAVLAELDNSFGVTIQVHHRADKVSRNSKCLKKKWNCDTMSQRRLFRLEAQQTELQQEKEYAELAMRELESELAALRSEMTDAQTTLERTREEKAAFRKAGKAAAGGRRIRELETRKAKTTAQELSNAVRQLSEQRARAQRRTGRGAAGRANSPRRVCASGEQPGQASCQQPDRQQVGRLRRCKATSLKSSTAAAAAEQQQQQVLQQPEQQQQPFLVRARSQRLPREAQIEAKLACSLRYQPPH</sequence>
<dbReference type="AlphaFoldDB" id="A0A1I8F8D7"/>
<evidence type="ECO:0000256" key="1">
    <source>
        <dbReference type="SAM" id="MobiDB-lite"/>
    </source>
</evidence>
<keyword evidence="2" id="KW-1185">Reference proteome</keyword>
<name>A0A1I8F8D7_9PLAT</name>
<feature type="compositionally biased region" description="Polar residues" evidence="1">
    <location>
        <begin position="182"/>
        <end position="196"/>
    </location>
</feature>
<organism evidence="2 3">
    <name type="scientific">Macrostomum lignano</name>
    <dbReference type="NCBI Taxonomy" id="282301"/>
    <lineage>
        <taxon>Eukaryota</taxon>
        <taxon>Metazoa</taxon>
        <taxon>Spiralia</taxon>
        <taxon>Lophotrochozoa</taxon>
        <taxon>Platyhelminthes</taxon>
        <taxon>Rhabditophora</taxon>
        <taxon>Macrostomorpha</taxon>
        <taxon>Macrostomida</taxon>
        <taxon>Macrostomidae</taxon>
        <taxon>Macrostomum</taxon>
    </lineage>
</organism>
<feature type="compositionally biased region" description="Low complexity" evidence="1">
    <location>
        <begin position="255"/>
        <end position="274"/>
    </location>
</feature>